<dbReference type="GO" id="GO:0006335">
    <property type="term" value="P:DNA replication-dependent chromatin assembly"/>
    <property type="evidence" value="ECO:0007669"/>
    <property type="project" value="TreeGrafter"/>
</dbReference>
<dbReference type="InterPro" id="IPR011990">
    <property type="entry name" value="TPR-like_helical_dom_sf"/>
</dbReference>
<accession>A0A1I7VX14</accession>
<proteinExistence type="predicted"/>
<keyword evidence="4" id="KW-1185">Reference proteome</keyword>
<dbReference type="WBParaSite" id="EN70_7212">
    <property type="protein sequence ID" value="EN70_7212"/>
    <property type="gene ID" value="EN70_7212"/>
</dbReference>
<dbReference type="AlphaFoldDB" id="A0A1I7VX14"/>
<dbReference type="PANTHER" id="PTHR15081">
    <property type="entry name" value="NUCLEAR AUTOANTIGENIC SPERM PROTEIN NASP -RELATED"/>
    <property type="match status" value="1"/>
</dbReference>
<evidence type="ECO:0000313" key="5">
    <source>
        <dbReference type="WBParaSite" id="EN70_7212"/>
    </source>
</evidence>
<organism evidence="4 5">
    <name type="scientific">Loa loa</name>
    <name type="common">Eye worm</name>
    <name type="synonym">Filaria loa</name>
    <dbReference type="NCBI Taxonomy" id="7209"/>
    <lineage>
        <taxon>Eukaryota</taxon>
        <taxon>Metazoa</taxon>
        <taxon>Ecdysozoa</taxon>
        <taxon>Nematoda</taxon>
        <taxon>Chromadorea</taxon>
        <taxon>Rhabditida</taxon>
        <taxon>Spirurina</taxon>
        <taxon>Spiruromorpha</taxon>
        <taxon>Filarioidea</taxon>
        <taxon>Onchocercidae</taxon>
        <taxon>Loa</taxon>
    </lineage>
</organism>
<keyword evidence="2" id="KW-0802">TPR repeat</keyword>
<reference evidence="5" key="2">
    <citation type="submission" date="2016-11" db="UniProtKB">
        <authorList>
            <consortium name="WormBaseParasite"/>
        </authorList>
    </citation>
    <scope>IDENTIFICATION</scope>
</reference>
<feature type="region of interest" description="Disordered" evidence="3">
    <location>
        <begin position="469"/>
        <end position="497"/>
    </location>
</feature>
<dbReference type="PANTHER" id="PTHR15081:SF1">
    <property type="entry name" value="NUCLEAR AUTOANTIGENIC SPERM PROTEIN"/>
    <property type="match status" value="1"/>
</dbReference>
<dbReference type="GO" id="GO:0042393">
    <property type="term" value="F:histone binding"/>
    <property type="evidence" value="ECO:0007669"/>
    <property type="project" value="TreeGrafter"/>
</dbReference>
<dbReference type="Gene3D" id="1.25.40.10">
    <property type="entry name" value="Tetratricopeptide repeat domain"/>
    <property type="match status" value="1"/>
</dbReference>
<evidence type="ECO:0000256" key="3">
    <source>
        <dbReference type="SAM" id="MobiDB-lite"/>
    </source>
</evidence>
<feature type="region of interest" description="Disordered" evidence="3">
    <location>
        <begin position="166"/>
        <end position="278"/>
    </location>
</feature>
<evidence type="ECO:0000313" key="4">
    <source>
        <dbReference type="Proteomes" id="UP000095285"/>
    </source>
</evidence>
<keyword evidence="1" id="KW-0677">Repeat</keyword>
<evidence type="ECO:0000256" key="1">
    <source>
        <dbReference type="ARBA" id="ARBA00022737"/>
    </source>
</evidence>
<dbReference type="SUPFAM" id="SSF48452">
    <property type="entry name" value="TPR-like"/>
    <property type="match status" value="1"/>
</dbReference>
<feature type="compositionally biased region" description="Basic and acidic residues" evidence="3">
    <location>
        <begin position="254"/>
        <end position="275"/>
    </location>
</feature>
<sequence length="497" mass="55783">MGLYLQETRTMTPTSRDDEFVDKKVDEGGVLKFQMLLAEGKQAYISGRFKEAETKLSEAAELSVNIYGYFTIPTFEPHLYYGKTLLELARLEDGVFSNALQGITATGEEVCKKRTNDKDDDIEEVQSLTEEERAETVERVENAWEENAEALEEKIACCRVDSSGMLENNKEESEEKRADVDAVKNEADVTMEGDRSSTEKEQTKGDYVVKTDKEDEDETMGHKEKRSNTEGERDENMEDEKKEGNDGVEDEKEDDKLDEGGKDGISEENNSKDESSNAEDVEYLQLAWENLEVARTICDKHLEEEGWKEKKVEVLLDLADCSTDAENYKQAVDDIDACILLTKSIFGEIDRRVAQAYFVKGRTHNLAKDFGNAAKVFGKSKEILEARLTELESQLANASQGEAEKIKKEVYELKPLLPEIQTKIDDSLESERSLTKESIFAGDEGDISLKSSVGGMPIDDVSNLVRKKLKRSAEDEAQRKPKKTKASGDVENAAVDS</sequence>
<reference evidence="4" key="1">
    <citation type="submission" date="2012-04" db="EMBL/GenBank/DDBJ databases">
        <title>The Genome Sequence of Loa loa.</title>
        <authorList>
            <consortium name="The Broad Institute Genome Sequencing Platform"/>
            <consortium name="Broad Institute Genome Sequencing Center for Infectious Disease"/>
            <person name="Nutman T.B."/>
            <person name="Fink D.L."/>
            <person name="Russ C."/>
            <person name="Young S."/>
            <person name="Zeng Q."/>
            <person name="Gargeya S."/>
            <person name="Alvarado L."/>
            <person name="Berlin A."/>
            <person name="Chapman S.B."/>
            <person name="Chen Z."/>
            <person name="Freedman E."/>
            <person name="Gellesch M."/>
            <person name="Goldberg J."/>
            <person name="Griggs A."/>
            <person name="Gujja S."/>
            <person name="Heilman E.R."/>
            <person name="Heiman D."/>
            <person name="Howarth C."/>
            <person name="Mehta T."/>
            <person name="Neiman D."/>
            <person name="Pearson M."/>
            <person name="Roberts A."/>
            <person name="Saif S."/>
            <person name="Shea T."/>
            <person name="Shenoy N."/>
            <person name="Sisk P."/>
            <person name="Stolte C."/>
            <person name="Sykes S."/>
            <person name="White J."/>
            <person name="Yandava C."/>
            <person name="Haas B."/>
            <person name="Henn M.R."/>
            <person name="Nusbaum C."/>
            <person name="Birren B."/>
        </authorList>
    </citation>
    <scope>NUCLEOTIDE SEQUENCE [LARGE SCALE GENOMIC DNA]</scope>
</reference>
<feature type="compositionally biased region" description="Basic and acidic residues" evidence="3">
    <location>
        <begin position="168"/>
        <end position="231"/>
    </location>
</feature>
<dbReference type="GO" id="GO:0005654">
    <property type="term" value="C:nucleoplasm"/>
    <property type="evidence" value="ECO:0007669"/>
    <property type="project" value="TreeGrafter"/>
</dbReference>
<name>A0A1I7VX14_LOALO</name>
<protein>
    <submittedName>
        <fullName evidence="5">SHNi-TPR domain-containing protein</fullName>
    </submittedName>
</protein>
<dbReference type="Proteomes" id="UP000095285">
    <property type="component" value="Unassembled WGS sequence"/>
</dbReference>
<dbReference type="STRING" id="7209.A0A1I7VX14"/>
<dbReference type="InterPro" id="IPR051730">
    <property type="entry name" value="NASP-like"/>
</dbReference>
<dbReference type="eggNOG" id="KOG4563">
    <property type="taxonomic scope" value="Eukaryota"/>
</dbReference>
<evidence type="ECO:0000256" key="2">
    <source>
        <dbReference type="ARBA" id="ARBA00022803"/>
    </source>
</evidence>
<dbReference type="GO" id="GO:0034080">
    <property type="term" value="P:CENP-A containing chromatin assembly"/>
    <property type="evidence" value="ECO:0007669"/>
    <property type="project" value="TreeGrafter"/>
</dbReference>